<proteinExistence type="predicted"/>
<organism evidence="2 3">
    <name type="scientific">Streptomyces cavourensis</name>
    <dbReference type="NCBI Taxonomy" id="67258"/>
    <lineage>
        <taxon>Bacteria</taxon>
        <taxon>Bacillati</taxon>
        <taxon>Actinomycetota</taxon>
        <taxon>Actinomycetes</taxon>
        <taxon>Kitasatosporales</taxon>
        <taxon>Streptomycetaceae</taxon>
        <taxon>Streptomyces</taxon>
    </lineage>
</organism>
<protein>
    <submittedName>
        <fullName evidence="2">Uncharacterized protein</fullName>
    </submittedName>
</protein>
<evidence type="ECO:0000313" key="3">
    <source>
        <dbReference type="Proteomes" id="UP000253779"/>
    </source>
</evidence>
<feature type="region of interest" description="Disordered" evidence="1">
    <location>
        <begin position="1"/>
        <end position="25"/>
    </location>
</feature>
<accession>A0AAD0VEV4</accession>
<gene>
    <name evidence="2" type="ORF">DTW94_13550</name>
</gene>
<name>A0AAD0VEV4_9ACTN</name>
<dbReference type="AlphaFoldDB" id="A0AAD0VEV4"/>
<evidence type="ECO:0000313" key="2">
    <source>
        <dbReference type="EMBL" id="AXI72187.1"/>
    </source>
</evidence>
<dbReference type="Proteomes" id="UP000253779">
    <property type="component" value="Chromosome"/>
</dbReference>
<sequence length="93" mass="10807">MPKQARRRRRQDAGRRRSAARTAPDVGQWEVVLETSDQAKGRAHLRRLRESGVDESHIRIDTLCRRPVELSAYRLSRFVGNTARESDREISDH</sequence>
<evidence type="ECO:0000256" key="1">
    <source>
        <dbReference type="SAM" id="MobiDB-lite"/>
    </source>
</evidence>
<reference evidence="2 3" key="1">
    <citation type="submission" date="2018-07" db="EMBL/GenBank/DDBJ databases">
        <title>Complete genome sequence of soil actinomycete Streptomyces cavourensis tj430.</title>
        <authorList>
            <person name="Wang P."/>
            <person name="Huang Y."/>
        </authorList>
    </citation>
    <scope>NUCLEOTIDE SEQUENCE [LARGE SCALE GENOMIC DNA]</scope>
    <source>
        <strain evidence="2 3">TJ430</strain>
    </source>
</reference>
<feature type="compositionally biased region" description="Basic residues" evidence="1">
    <location>
        <begin position="1"/>
        <end position="10"/>
    </location>
</feature>
<dbReference type="EMBL" id="CP030930">
    <property type="protein sequence ID" value="AXI72187.1"/>
    <property type="molecule type" value="Genomic_DNA"/>
</dbReference>